<dbReference type="InterPro" id="IPR023365">
    <property type="entry name" value="Sortase_dom-sf"/>
</dbReference>
<dbReference type="EMBL" id="FOXO01000008">
    <property type="protein sequence ID" value="SFP79060.1"/>
    <property type="molecule type" value="Genomic_DNA"/>
</dbReference>
<name>A0A1I5T7P6_9FIRM</name>
<dbReference type="SUPFAM" id="SSF63817">
    <property type="entry name" value="Sortase"/>
    <property type="match status" value="1"/>
</dbReference>
<keyword evidence="2" id="KW-1185">Reference proteome</keyword>
<dbReference type="CDD" id="cd05826">
    <property type="entry name" value="Sortase_B"/>
    <property type="match status" value="1"/>
</dbReference>
<evidence type="ECO:0000313" key="2">
    <source>
        <dbReference type="Proteomes" id="UP000182624"/>
    </source>
</evidence>
<dbReference type="RefSeq" id="WP_074886230.1">
    <property type="nucleotide sequence ID" value="NZ_FOXO01000008.1"/>
</dbReference>
<accession>A0A1I5T7P6</accession>
<dbReference type="AlphaFoldDB" id="A0A1I5T7P6"/>
<protein>
    <submittedName>
        <fullName evidence="1">Sortase B</fullName>
    </submittedName>
</protein>
<organism evidence="1 2">
    <name type="scientific">Butyrivibrio proteoclasticus</name>
    <dbReference type="NCBI Taxonomy" id="43305"/>
    <lineage>
        <taxon>Bacteria</taxon>
        <taxon>Bacillati</taxon>
        <taxon>Bacillota</taxon>
        <taxon>Clostridia</taxon>
        <taxon>Lachnospirales</taxon>
        <taxon>Lachnospiraceae</taxon>
        <taxon>Butyrivibrio</taxon>
    </lineage>
</organism>
<evidence type="ECO:0000313" key="1">
    <source>
        <dbReference type="EMBL" id="SFP79060.1"/>
    </source>
</evidence>
<dbReference type="Gene3D" id="2.40.260.10">
    <property type="entry name" value="Sortase"/>
    <property type="match status" value="1"/>
</dbReference>
<reference evidence="2" key="1">
    <citation type="submission" date="2016-10" db="EMBL/GenBank/DDBJ databases">
        <authorList>
            <person name="Varghese N."/>
            <person name="Submissions S."/>
        </authorList>
    </citation>
    <scope>NUCLEOTIDE SEQUENCE [LARGE SCALE GENOMIC DNA]</scope>
    <source>
        <strain evidence="2">P18</strain>
    </source>
</reference>
<gene>
    <name evidence="1" type="ORF">SAMN04487928_10856</name>
</gene>
<sequence length="255" mass="28845">MNKTRRYIDIYRKAVKSLFLALLFLLIVTGCGQNREIVGTSENGGPLIDLAKLKNDNRDIFAWIYVPGTSINGPLLQNADGDDSFYATHNVAKEPDAAGSYYIEAANMSDMCDFNEVVHGVPTEELSKFLDRSYFEDQQYIHVYMEGNSLIYYIIAAYTRENTRLLEQYDFSYASGCQQFIDEIYSGRTMSKNIRPGWETGLEPSHFLLTFTSDDSDRQIVVIGCLIGDAAGKIDREVDWGNPEEDFSLIGWSNP</sequence>
<dbReference type="Proteomes" id="UP000182624">
    <property type="component" value="Unassembled WGS sequence"/>
</dbReference>
<dbReference type="PROSITE" id="PS51257">
    <property type="entry name" value="PROKAR_LIPOPROTEIN"/>
    <property type="match status" value="1"/>
</dbReference>
<dbReference type="OrthoDB" id="9806013at2"/>
<dbReference type="InterPro" id="IPR009835">
    <property type="entry name" value="SrtB"/>
</dbReference>
<proteinExistence type="predicted"/>